<organism evidence="1 2">
    <name type="scientific">Trichogramma kaykai</name>
    <dbReference type="NCBI Taxonomy" id="54128"/>
    <lineage>
        <taxon>Eukaryota</taxon>
        <taxon>Metazoa</taxon>
        <taxon>Ecdysozoa</taxon>
        <taxon>Arthropoda</taxon>
        <taxon>Hexapoda</taxon>
        <taxon>Insecta</taxon>
        <taxon>Pterygota</taxon>
        <taxon>Neoptera</taxon>
        <taxon>Endopterygota</taxon>
        <taxon>Hymenoptera</taxon>
        <taxon>Apocrita</taxon>
        <taxon>Proctotrupomorpha</taxon>
        <taxon>Chalcidoidea</taxon>
        <taxon>Trichogrammatidae</taxon>
        <taxon>Trichogramma</taxon>
    </lineage>
</organism>
<evidence type="ECO:0000313" key="1">
    <source>
        <dbReference type="EMBL" id="KAL3389803.1"/>
    </source>
</evidence>
<dbReference type="AlphaFoldDB" id="A0ABD2WAA5"/>
<dbReference type="PANTHER" id="PTHR46579">
    <property type="entry name" value="F5/8 TYPE C DOMAIN-CONTAINING PROTEIN-RELATED"/>
    <property type="match status" value="1"/>
</dbReference>
<protein>
    <recommendedName>
        <fullName evidence="3">DUF4218 domain-containing protein</fullName>
    </recommendedName>
</protein>
<evidence type="ECO:0000313" key="2">
    <source>
        <dbReference type="Proteomes" id="UP001627154"/>
    </source>
</evidence>
<reference evidence="1 2" key="1">
    <citation type="journal article" date="2024" name="bioRxiv">
        <title>A reference genome for Trichogramma kaykai: A tiny desert-dwelling parasitoid wasp with competing sex-ratio distorters.</title>
        <authorList>
            <person name="Culotta J."/>
            <person name="Lindsey A.R."/>
        </authorList>
    </citation>
    <scope>NUCLEOTIDE SEQUENCE [LARGE SCALE GENOMIC DNA]</scope>
    <source>
        <strain evidence="1 2">KSX58</strain>
    </source>
</reference>
<dbReference type="Proteomes" id="UP001627154">
    <property type="component" value="Unassembled WGS sequence"/>
</dbReference>
<proteinExistence type="predicted"/>
<dbReference type="EMBL" id="JBJJXI010000122">
    <property type="protein sequence ID" value="KAL3389803.1"/>
    <property type="molecule type" value="Genomic_DNA"/>
</dbReference>
<keyword evidence="2" id="KW-1185">Reference proteome</keyword>
<dbReference type="PANTHER" id="PTHR46579:SF1">
    <property type="entry name" value="F5_8 TYPE C DOMAIN-CONTAINING PROTEIN"/>
    <property type="match status" value="1"/>
</dbReference>
<name>A0ABD2WAA5_9HYME</name>
<evidence type="ECO:0008006" key="3">
    <source>
        <dbReference type="Google" id="ProtNLM"/>
    </source>
</evidence>
<gene>
    <name evidence="1" type="ORF">TKK_015166</name>
</gene>
<comment type="caution">
    <text evidence="1">The sequence shown here is derived from an EMBL/GenBank/DDBJ whole genome shotgun (WGS) entry which is preliminary data.</text>
</comment>
<sequence length="885" mass="101828">MQRAKLFKSRFKIKINNQSHSIVIEDVVRAVCGDTSDDEFENSGDSSLNNLNALENALFEENELEQADEVKEVGNAEFHNNLNQVDNNFFAQNDQIDNSFFAQNDQIDDSFFAQNNDWVNIDQADIRSEYDSGEEVDVSDYENIRSEKKMLNKKLFLNERIRKKTNTSNGEIILMCMLLAIRHSFTWAALLDVMDLINKLFDEDIIKMSKFKLMQFFPGRKDWYVYHLYCPNCKQYIGNRDELSTVVACVSCKVTQIDPKKCPYFLTLNIKSQIQELLNNPLIQPHLSYRETRCKKTEDNIEDVLDGDLYKRLSAPNNILHDKLNFSYIFNTDGCKASDSSPVSVWPVFLKINELPPAIRDNFIILVGLWVNEVKPTMNTFLPPLINVMNSLSSEGVEWNRNGKIVKSKIIPFGCCVDTPCRCSLLNMKQFNGNYGCTFCYHPSEQVDSVRKYPLNGKFYPLRSHENIIQDMLSTRIRDEQTGKVKIQEVTGVKGPSALMNLKYFDLADGMSPDSMHAVYLGVSKQITEIILSSSKEPYYVGSPNQLAAIDHRLLSIKTPKCITRTVRSVQKRSLWKASEWRSWLLYYCLPCLSGILSPKYFIIISKVVSGIEILQRDSIGYDDVKFANKLLVEFIIEFEKEFGKHNITYNVHLLLHIARSVQNMGPLQVQNAFCFENENRLLLHLKKSPTEIAVQISNRYFVYRSMPFFSTLFPIGTRVIEFTDNFETRIKNCARVDSAVVIGVGKPYTLNESEQKLFFNFNSSYLSYHKLIYKHRRYTTKAYAEKLKINDSFIELQSGCKGVITNIVVRDGFMEKDIYVFYHPIVILNSNSFDVSHIKHIQECTIESNSLLVCKPTNIKNSCILIEINKKQYISSIIQGTLGD</sequence>
<accession>A0ABD2WAA5</accession>